<name>A0ABR9K897_9ACTN</name>
<proteinExistence type="predicted"/>
<keyword evidence="2" id="KW-1185">Reference proteome</keyword>
<sequence length="112" mass="12605">MTSTTTDDRLDWQQRSHAVLGRLLQLAKDQDLPVISWTITDAGAGPLIVGNCYTTDPIQRQRDFDAWVNAVDATEWPNGIHRDGVLKLHAHREHYDGLVSVSITAEILDDER</sequence>
<reference evidence="1 2" key="1">
    <citation type="submission" date="2020-10" db="EMBL/GenBank/DDBJ databases">
        <title>Sequencing the genomes of 1000 actinobacteria strains.</title>
        <authorList>
            <person name="Klenk H.-P."/>
        </authorList>
    </citation>
    <scope>NUCLEOTIDE SEQUENCE [LARGE SCALE GENOMIC DNA]</scope>
    <source>
        <strain evidence="1 2">DSM 43748</strain>
    </source>
</reference>
<dbReference type="Proteomes" id="UP000661607">
    <property type="component" value="Unassembled WGS sequence"/>
</dbReference>
<dbReference type="RefSeq" id="WP_192773688.1">
    <property type="nucleotide sequence ID" value="NZ_BAAASY010000036.1"/>
</dbReference>
<evidence type="ECO:0000313" key="2">
    <source>
        <dbReference type="Proteomes" id="UP000661607"/>
    </source>
</evidence>
<organism evidence="1 2">
    <name type="scientific">Nonomuraea africana</name>
    <dbReference type="NCBI Taxonomy" id="46171"/>
    <lineage>
        <taxon>Bacteria</taxon>
        <taxon>Bacillati</taxon>
        <taxon>Actinomycetota</taxon>
        <taxon>Actinomycetes</taxon>
        <taxon>Streptosporangiales</taxon>
        <taxon>Streptosporangiaceae</taxon>
        <taxon>Nonomuraea</taxon>
    </lineage>
</organism>
<accession>A0ABR9K897</accession>
<dbReference type="EMBL" id="JADBEF010000001">
    <property type="protein sequence ID" value="MBE1558230.1"/>
    <property type="molecule type" value="Genomic_DNA"/>
</dbReference>
<evidence type="ECO:0000313" key="1">
    <source>
        <dbReference type="EMBL" id="MBE1558230.1"/>
    </source>
</evidence>
<gene>
    <name evidence="1" type="ORF">H4W81_001009</name>
</gene>
<comment type="caution">
    <text evidence="1">The sequence shown here is derived from an EMBL/GenBank/DDBJ whole genome shotgun (WGS) entry which is preliminary data.</text>
</comment>
<protein>
    <submittedName>
        <fullName evidence="1">Uncharacterized protein</fullName>
    </submittedName>
</protein>